<evidence type="ECO:0000313" key="3">
    <source>
        <dbReference type="EMBL" id="MDS1271498.1"/>
    </source>
</evidence>
<dbReference type="Proteomes" id="UP001250214">
    <property type="component" value="Unassembled WGS sequence"/>
</dbReference>
<dbReference type="EMBL" id="JAVLVT010000006">
    <property type="protein sequence ID" value="MDS1271498.1"/>
    <property type="molecule type" value="Genomic_DNA"/>
</dbReference>
<evidence type="ECO:0000259" key="2">
    <source>
        <dbReference type="Pfam" id="PF13464"/>
    </source>
</evidence>
<reference evidence="4" key="1">
    <citation type="submission" date="2023-07" db="EMBL/GenBank/DDBJ databases">
        <title>Novel species in the genus Lipingzhangella isolated from Sambhar Salt Lake.</title>
        <authorList>
            <person name="Jiya N."/>
            <person name="Kajale S."/>
            <person name="Sharma A."/>
        </authorList>
    </citation>
    <scope>NUCLEOTIDE SEQUENCE [LARGE SCALE GENOMIC DNA]</scope>
    <source>
        <strain evidence="4">LS1_29</strain>
    </source>
</reference>
<proteinExistence type="predicted"/>
<sequence length="141" mass="15230">MGRHRNDPRGTGQVLAITGAVLVVLVLVVLGAFFLYRSVMGPGTANMPEGDEVMAEAEDEEDLGTLHVRVTGSSTEILVRVTGGEVLTDTSMSTGEYVTYDEPQLDVTISEPDAVEVFVNGEPYDLDTEAEEYSFSVRPDD</sequence>
<name>A0ABU2H862_9ACTN</name>
<protein>
    <submittedName>
        <fullName evidence="3">DUF4115 domain-containing protein</fullName>
    </submittedName>
</protein>
<keyword evidence="1" id="KW-0812">Transmembrane</keyword>
<dbReference type="InterPro" id="IPR025194">
    <property type="entry name" value="RodZ-like_C"/>
</dbReference>
<dbReference type="Pfam" id="PF13464">
    <property type="entry name" value="RodZ_C"/>
    <property type="match status" value="1"/>
</dbReference>
<keyword evidence="1" id="KW-0472">Membrane</keyword>
<keyword evidence="1" id="KW-1133">Transmembrane helix</keyword>
<comment type="caution">
    <text evidence="3">The sequence shown here is derived from an EMBL/GenBank/DDBJ whole genome shotgun (WGS) entry which is preliminary data.</text>
</comment>
<feature type="domain" description="Cytoskeleton protein RodZ-like C-terminal" evidence="2">
    <location>
        <begin position="78"/>
        <end position="128"/>
    </location>
</feature>
<evidence type="ECO:0000256" key="1">
    <source>
        <dbReference type="SAM" id="Phobius"/>
    </source>
</evidence>
<accession>A0ABU2H862</accession>
<gene>
    <name evidence="3" type="ORF">RIF23_14460</name>
</gene>
<keyword evidence="4" id="KW-1185">Reference proteome</keyword>
<organism evidence="3 4">
    <name type="scientific">Lipingzhangella rawalii</name>
    <dbReference type="NCBI Taxonomy" id="2055835"/>
    <lineage>
        <taxon>Bacteria</taxon>
        <taxon>Bacillati</taxon>
        <taxon>Actinomycetota</taxon>
        <taxon>Actinomycetes</taxon>
        <taxon>Streptosporangiales</taxon>
        <taxon>Nocardiopsidaceae</taxon>
        <taxon>Lipingzhangella</taxon>
    </lineage>
</organism>
<evidence type="ECO:0000313" key="4">
    <source>
        <dbReference type="Proteomes" id="UP001250214"/>
    </source>
</evidence>
<feature type="transmembrane region" description="Helical" evidence="1">
    <location>
        <begin position="12"/>
        <end position="36"/>
    </location>
</feature>